<protein>
    <submittedName>
        <fullName evidence="1">Uncharacterized protein</fullName>
    </submittedName>
</protein>
<name>A0A9Q2ETT3_9GAMM</name>
<dbReference type="Proteomes" id="UP000806577">
    <property type="component" value="Chromosome"/>
</dbReference>
<reference evidence="1 2" key="1">
    <citation type="journal article" date="2021" name="Int. J. Syst. Evol. Microbiol.">
        <title>&lt;i&gt;Pectobacterium quasiaquaticum&lt;/i&gt; sp. nov., isolated from waterways.</title>
        <authorList>
            <person name="Ben Moussa H."/>
            <person name="Pedron J."/>
            <person name="Bertrand C."/>
            <person name="Hecquet A."/>
            <person name="Barny M.A."/>
        </authorList>
    </citation>
    <scope>NUCLEOTIDE SEQUENCE [LARGE SCALE GENOMIC DNA]</scope>
    <source>
        <strain evidence="1 2">A477-S1-J17</strain>
    </source>
</reference>
<keyword evidence="2" id="KW-1185">Reference proteome</keyword>
<accession>A0A9Q2ETT3</accession>
<organism evidence="1 2">
    <name type="scientific">Pectobacterium quasiaquaticum</name>
    <dbReference type="NCBI Taxonomy" id="2774015"/>
    <lineage>
        <taxon>Bacteria</taxon>
        <taxon>Pseudomonadati</taxon>
        <taxon>Pseudomonadota</taxon>
        <taxon>Gammaproteobacteria</taxon>
        <taxon>Enterobacterales</taxon>
        <taxon>Pectobacteriaceae</taxon>
        <taxon>Pectobacterium</taxon>
    </lineage>
</organism>
<dbReference type="EMBL" id="CP065177">
    <property type="protein sequence ID" value="URG50293.1"/>
    <property type="molecule type" value="Genomic_DNA"/>
</dbReference>
<gene>
    <name evidence="1" type="ORF">IG609_007235</name>
</gene>
<dbReference type="AlphaFoldDB" id="A0A9Q2ETT3"/>
<evidence type="ECO:0000313" key="2">
    <source>
        <dbReference type="Proteomes" id="UP000806577"/>
    </source>
</evidence>
<dbReference type="RefSeq" id="WP_193399480.1">
    <property type="nucleotide sequence ID" value="NZ_CP065177.1"/>
</dbReference>
<proteinExistence type="predicted"/>
<sequence>MKEMDKLKSEFEKINTAPQAFLEKFYSDVKKHTVDQKISKGRLLNIRPFETERFGFKLGKELNNVPKNKKDVQFWSFNSTGDTLLVERIGSNGEVQYSDFYFYSDSIVRVIGFYDVDSLAFVMDIVFNNGRVTKELSYGKFGSSFSDYNYNDDMLIDIVVHEREHSQEGYSNHTLLFSYDNGVLSNIMKSYPNGYQEQRYP</sequence>
<evidence type="ECO:0000313" key="1">
    <source>
        <dbReference type="EMBL" id="URG50293.1"/>
    </source>
</evidence>
<dbReference type="KEGG" id="pqu:IG609_007235"/>